<dbReference type="InterPro" id="IPR031107">
    <property type="entry name" value="Small_HSP"/>
</dbReference>
<dbReference type="Proteomes" id="UP000528322">
    <property type="component" value="Unassembled WGS sequence"/>
</dbReference>
<dbReference type="EMBL" id="JACHID010000006">
    <property type="protein sequence ID" value="MBB5021815.1"/>
    <property type="molecule type" value="Genomic_DNA"/>
</dbReference>
<protein>
    <submittedName>
        <fullName evidence="4">HSP20 family protein</fullName>
    </submittedName>
</protein>
<dbReference type="InterPro" id="IPR008978">
    <property type="entry name" value="HSP20-like_chaperone"/>
</dbReference>
<evidence type="ECO:0000313" key="4">
    <source>
        <dbReference type="EMBL" id="MBB5021815.1"/>
    </source>
</evidence>
<dbReference type="InterPro" id="IPR002068">
    <property type="entry name" value="A-crystallin/Hsp20_dom"/>
</dbReference>
<sequence length="127" mass="14850">MSNIEARNTERELEQTQAREMDTTITPYVDVLEYQDALHLIFQLPGQTRDKLDINCEGDVLSVTSHSAAESQRDYSHKEFAQRNYARQFRVSRKYDLGQVQATYENGELELRIPKSEEEKPRKITIQ</sequence>
<evidence type="ECO:0000259" key="3">
    <source>
        <dbReference type="PROSITE" id="PS01031"/>
    </source>
</evidence>
<dbReference type="RefSeq" id="WP_183731213.1">
    <property type="nucleotide sequence ID" value="NZ_JACHID010000006.1"/>
</dbReference>
<dbReference type="Pfam" id="PF00011">
    <property type="entry name" value="HSP20"/>
    <property type="match status" value="1"/>
</dbReference>
<dbReference type="PROSITE" id="PS01031">
    <property type="entry name" value="SHSP"/>
    <property type="match status" value="1"/>
</dbReference>
<gene>
    <name evidence="4" type="ORF">HNR37_001129</name>
</gene>
<proteinExistence type="inferred from homology"/>
<feature type="domain" description="SHSP" evidence="3">
    <location>
        <begin position="19"/>
        <end position="127"/>
    </location>
</feature>
<dbReference type="SUPFAM" id="SSF49764">
    <property type="entry name" value="HSP20-like chaperones"/>
    <property type="match status" value="1"/>
</dbReference>
<reference evidence="4 5" key="1">
    <citation type="submission" date="2020-08" db="EMBL/GenBank/DDBJ databases">
        <title>Genomic Encyclopedia of Type Strains, Phase IV (KMG-IV): sequencing the most valuable type-strain genomes for metagenomic binning, comparative biology and taxonomic classification.</title>
        <authorList>
            <person name="Goeker M."/>
        </authorList>
    </citation>
    <scope>NUCLEOTIDE SEQUENCE [LARGE SCALE GENOMIC DNA]</scope>
    <source>
        <strain evidence="4 5">DSM 22071</strain>
    </source>
</reference>
<dbReference type="CDD" id="cd06464">
    <property type="entry name" value="ACD_sHsps-like"/>
    <property type="match status" value="1"/>
</dbReference>
<comment type="caution">
    <text evidence="4">The sequence shown here is derived from an EMBL/GenBank/DDBJ whole genome shotgun (WGS) entry which is preliminary data.</text>
</comment>
<accession>A0A7W7Y4A5</accession>
<organism evidence="4 5">
    <name type="scientific">Desulfurispira natronophila</name>
    <dbReference type="NCBI Taxonomy" id="682562"/>
    <lineage>
        <taxon>Bacteria</taxon>
        <taxon>Pseudomonadati</taxon>
        <taxon>Chrysiogenota</taxon>
        <taxon>Chrysiogenia</taxon>
        <taxon>Chrysiogenales</taxon>
        <taxon>Chrysiogenaceae</taxon>
        <taxon>Desulfurispira</taxon>
    </lineage>
</organism>
<dbReference type="AlphaFoldDB" id="A0A7W7Y4A5"/>
<evidence type="ECO:0000313" key="5">
    <source>
        <dbReference type="Proteomes" id="UP000528322"/>
    </source>
</evidence>
<evidence type="ECO:0000256" key="1">
    <source>
        <dbReference type="PROSITE-ProRule" id="PRU00285"/>
    </source>
</evidence>
<comment type="similarity">
    <text evidence="1 2">Belongs to the small heat shock protein (HSP20) family.</text>
</comment>
<dbReference type="Gene3D" id="2.60.40.790">
    <property type="match status" value="1"/>
</dbReference>
<dbReference type="PANTHER" id="PTHR11527">
    <property type="entry name" value="HEAT-SHOCK PROTEIN 20 FAMILY MEMBER"/>
    <property type="match status" value="1"/>
</dbReference>
<name>A0A7W7Y4A5_9BACT</name>
<keyword evidence="5" id="KW-1185">Reference proteome</keyword>
<evidence type="ECO:0000256" key="2">
    <source>
        <dbReference type="RuleBase" id="RU003616"/>
    </source>
</evidence>